<reference evidence="2" key="1">
    <citation type="journal article" date="2022" name="Mol. Ecol. Resour.">
        <title>The genomes of chicory, endive, great burdock and yacon provide insights into Asteraceae palaeo-polyploidization history and plant inulin production.</title>
        <authorList>
            <person name="Fan W."/>
            <person name="Wang S."/>
            <person name="Wang H."/>
            <person name="Wang A."/>
            <person name="Jiang F."/>
            <person name="Liu H."/>
            <person name="Zhao H."/>
            <person name="Xu D."/>
            <person name="Zhang Y."/>
        </authorList>
    </citation>
    <scope>NUCLEOTIDE SEQUENCE [LARGE SCALE GENOMIC DNA]</scope>
    <source>
        <strain evidence="2">cv. Yunnan</strain>
    </source>
</reference>
<name>A0ACB9IEI0_9ASTR</name>
<reference evidence="1 2" key="2">
    <citation type="journal article" date="2022" name="Mol. Ecol. Resour.">
        <title>The genomes of chicory, endive, great burdock and yacon provide insights into Asteraceae paleo-polyploidization history and plant inulin production.</title>
        <authorList>
            <person name="Fan W."/>
            <person name="Wang S."/>
            <person name="Wang H."/>
            <person name="Wang A."/>
            <person name="Jiang F."/>
            <person name="Liu H."/>
            <person name="Zhao H."/>
            <person name="Xu D."/>
            <person name="Zhang Y."/>
        </authorList>
    </citation>
    <scope>NUCLEOTIDE SEQUENCE [LARGE SCALE GENOMIC DNA]</scope>
    <source>
        <strain evidence="2">cv. Yunnan</strain>
        <tissue evidence="1">Leaves</tissue>
    </source>
</reference>
<comment type="caution">
    <text evidence="1">The sequence shown here is derived from an EMBL/GenBank/DDBJ whole genome shotgun (WGS) entry which is preliminary data.</text>
</comment>
<dbReference type="EMBL" id="CM042025">
    <property type="protein sequence ID" value="KAI3805886.1"/>
    <property type="molecule type" value="Genomic_DNA"/>
</dbReference>
<gene>
    <name evidence="1" type="ORF">L1987_21773</name>
</gene>
<protein>
    <submittedName>
        <fullName evidence="1">Uncharacterized protein</fullName>
    </submittedName>
</protein>
<evidence type="ECO:0000313" key="1">
    <source>
        <dbReference type="EMBL" id="KAI3805886.1"/>
    </source>
</evidence>
<keyword evidence="2" id="KW-1185">Reference proteome</keyword>
<proteinExistence type="predicted"/>
<dbReference type="Proteomes" id="UP001056120">
    <property type="component" value="Linkage Group LG08"/>
</dbReference>
<sequence>MLRDLQGSSLFSLCNEDRDNIYSFSLILVWFTTLLFEQGTHHLYNFSSQLTEDKWSKRINYYQERDNVPPHHDSLTAFRKSMIRGQDCSHWCLPGVRLQSTIEKKKTDRALGGTEGPSFGSSGCGLFDWD</sequence>
<evidence type="ECO:0000313" key="2">
    <source>
        <dbReference type="Proteomes" id="UP001056120"/>
    </source>
</evidence>
<organism evidence="1 2">
    <name type="scientific">Smallanthus sonchifolius</name>
    <dbReference type="NCBI Taxonomy" id="185202"/>
    <lineage>
        <taxon>Eukaryota</taxon>
        <taxon>Viridiplantae</taxon>
        <taxon>Streptophyta</taxon>
        <taxon>Embryophyta</taxon>
        <taxon>Tracheophyta</taxon>
        <taxon>Spermatophyta</taxon>
        <taxon>Magnoliopsida</taxon>
        <taxon>eudicotyledons</taxon>
        <taxon>Gunneridae</taxon>
        <taxon>Pentapetalae</taxon>
        <taxon>asterids</taxon>
        <taxon>campanulids</taxon>
        <taxon>Asterales</taxon>
        <taxon>Asteraceae</taxon>
        <taxon>Asteroideae</taxon>
        <taxon>Heliantheae alliance</taxon>
        <taxon>Millerieae</taxon>
        <taxon>Smallanthus</taxon>
    </lineage>
</organism>
<accession>A0ACB9IEI0</accession>